<comment type="subcellular location">
    <subcellularLocation>
        <location evidence="1">Membrane</location>
        <topology evidence="1">Multi-pass membrane protein</topology>
    </subcellularLocation>
</comment>
<feature type="transmembrane region" description="Helical" evidence="5">
    <location>
        <begin position="315"/>
        <end position="335"/>
    </location>
</feature>
<dbReference type="RefSeq" id="WP_329509707.1">
    <property type="nucleotide sequence ID" value="NZ_BAAAYZ010000168.1"/>
</dbReference>
<dbReference type="Pfam" id="PF04932">
    <property type="entry name" value="Wzy_C"/>
    <property type="match status" value="1"/>
</dbReference>
<protein>
    <submittedName>
        <fullName evidence="7">O-antigen ligase family protein</fullName>
    </submittedName>
</protein>
<dbReference type="PANTHER" id="PTHR37422">
    <property type="entry name" value="TEICHURONIC ACID BIOSYNTHESIS PROTEIN TUAE"/>
    <property type="match status" value="1"/>
</dbReference>
<feature type="transmembrane region" description="Helical" evidence="5">
    <location>
        <begin position="99"/>
        <end position="116"/>
    </location>
</feature>
<dbReference type="Proteomes" id="UP001333996">
    <property type="component" value="Unassembled WGS sequence"/>
</dbReference>
<feature type="transmembrane region" description="Helical" evidence="5">
    <location>
        <begin position="182"/>
        <end position="212"/>
    </location>
</feature>
<comment type="caution">
    <text evidence="7">The sequence shown here is derived from an EMBL/GenBank/DDBJ whole genome shotgun (WGS) entry which is preliminary data.</text>
</comment>
<feature type="domain" description="O-antigen ligase-related" evidence="6">
    <location>
        <begin position="191"/>
        <end position="324"/>
    </location>
</feature>
<evidence type="ECO:0000313" key="7">
    <source>
        <dbReference type="EMBL" id="MED7825293.1"/>
    </source>
</evidence>
<evidence type="ECO:0000256" key="1">
    <source>
        <dbReference type="ARBA" id="ARBA00004141"/>
    </source>
</evidence>
<dbReference type="InterPro" id="IPR007016">
    <property type="entry name" value="O-antigen_ligase-rel_domated"/>
</dbReference>
<keyword evidence="3 5" id="KW-1133">Transmembrane helix</keyword>
<feature type="transmembrane region" description="Helical" evidence="5">
    <location>
        <begin position="67"/>
        <end position="87"/>
    </location>
</feature>
<keyword evidence="2 5" id="KW-0812">Transmembrane</keyword>
<evidence type="ECO:0000256" key="5">
    <source>
        <dbReference type="SAM" id="Phobius"/>
    </source>
</evidence>
<accession>A0ABU7FNA0</accession>
<dbReference type="GO" id="GO:0016874">
    <property type="term" value="F:ligase activity"/>
    <property type="evidence" value="ECO:0007669"/>
    <property type="project" value="UniProtKB-KW"/>
</dbReference>
<dbReference type="PANTHER" id="PTHR37422:SF13">
    <property type="entry name" value="LIPOPOLYSACCHARIDE BIOSYNTHESIS PROTEIN PA4999-RELATED"/>
    <property type="match status" value="1"/>
</dbReference>
<dbReference type="EMBL" id="JAYWVC010000103">
    <property type="protein sequence ID" value="MED7825293.1"/>
    <property type="molecule type" value="Genomic_DNA"/>
</dbReference>
<dbReference type="InterPro" id="IPR051533">
    <property type="entry name" value="WaaL-like"/>
</dbReference>
<keyword evidence="8" id="KW-1185">Reference proteome</keyword>
<organism evidence="7 8">
    <name type="scientific">Streptomyces chiangmaiensis</name>
    <dbReference type="NCBI Taxonomy" id="766497"/>
    <lineage>
        <taxon>Bacteria</taxon>
        <taxon>Bacillati</taxon>
        <taxon>Actinomycetota</taxon>
        <taxon>Actinomycetes</taxon>
        <taxon>Kitasatosporales</taxon>
        <taxon>Streptomycetaceae</taxon>
        <taxon>Streptomyces</taxon>
    </lineage>
</organism>
<proteinExistence type="predicted"/>
<evidence type="ECO:0000313" key="8">
    <source>
        <dbReference type="Proteomes" id="UP001333996"/>
    </source>
</evidence>
<name>A0ABU7FNA0_9ACTN</name>
<feature type="transmembrane region" description="Helical" evidence="5">
    <location>
        <begin position="122"/>
        <end position="141"/>
    </location>
</feature>
<keyword evidence="4 5" id="KW-0472">Membrane</keyword>
<evidence type="ECO:0000256" key="3">
    <source>
        <dbReference type="ARBA" id="ARBA00022989"/>
    </source>
</evidence>
<keyword evidence="7" id="KW-0436">Ligase</keyword>
<feature type="transmembrane region" description="Helical" evidence="5">
    <location>
        <begin position="153"/>
        <end position="176"/>
    </location>
</feature>
<evidence type="ECO:0000256" key="4">
    <source>
        <dbReference type="ARBA" id="ARBA00023136"/>
    </source>
</evidence>
<sequence length="429" mass="46348">MGDIAFQVKLTTSVTLSAALTTLLTVLSVIALLTARSSSGVPARESRKPSWRDGAAGGVMPPRLCFLSWQAQLALWIFLSWAVCTTVQRGLTTEGVQNLACYLLFISTTLTVWHRAEKADVIRFIKVLVVVGWLRVAMYGVDLLRLGFDAQGVYAARSFGVQAVVIAAAVIPFAAYVRGARFLPYALFLETVLSGSRTAMTAVGLLLVFVSLCNTRRVRRLKAVVRLGALAIVGWLGLTYIPAVHKRFFTGDLVMVHGMAVNSSGRDFLWSLVSQHASTSPWLGFGAGSATRIVRNAIRTSGEPHNDYLRLWHDFGYIGLGLWLLGYMGIMANCWRRARRSPEGGAAPHYAAALALGGVSLIMITGNVLIYFYAMLPLGVLVGFSLAEQASADVCTRLGPPTKEDTLSDRRHSCVGGLAVLNTRAISGP</sequence>
<evidence type="ECO:0000259" key="6">
    <source>
        <dbReference type="Pfam" id="PF04932"/>
    </source>
</evidence>
<reference evidence="7" key="1">
    <citation type="submission" date="2024-01" db="EMBL/GenBank/DDBJ databases">
        <title>First draft genome sequence data of TA4-1, the type strain of Gram-positive actinobacterium Streptomyces chiangmaiensis.</title>
        <authorList>
            <person name="Yasawong M."/>
            <person name="Nantapong N."/>
        </authorList>
    </citation>
    <scope>NUCLEOTIDE SEQUENCE</scope>
    <source>
        <strain evidence="7">TA4-1</strain>
    </source>
</reference>
<feature type="transmembrane region" description="Helical" evidence="5">
    <location>
        <begin position="224"/>
        <end position="243"/>
    </location>
</feature>
<gene>
    <name evidence="7" type="ORF">VXC91_25725</name>
</gene>
<evidence type="ECO:0000256" key="2">
    <source>
        <dbReference type="ARBA" id="ARBA00022692"/>
    </source>
</evidence>